<proteinExistence type="predicted"/>
<dbReference type="AlphaFoldDB" id="A0A068W9S2"/>
<evidence type="ECO:0000313" key="1">
    <source>
        <dbReference type="EMBL" id="CDS15144.1"/>
    </source>
</evidence>
<feature type="non-terminal residue" evidence="1">
    <location>
        <position position="36"/>
    </location>
</feature>
<accession>A0A068W9S2</accession>
<dbReference type="Proteomes" id="UP000492820">
    <property type="component" value="Unassembled WGS sequence"/>
</dbReference>
<sequence length="36" mass="4286">MFTCNLSNYYAVLTAPRPDWWWSTDPKCADCRERST</sequence>
<name>A0A068W9S2_ECHGR</name>
<reference evidence="1" key="2">
    <citation type="submission" date="2014-06" db="EMBL/GenBank/DDBJ databases">
        <authorList>
            <person name="Aslett M."/>
        </authorList>
    </citation>
    <scope>NUCLEOTIDE SEQUENCE</scope>
</reference>
<protein>
    <submittedName>
        <fullName evidence="1 3">Uncharacterized protein</fullName>
    </submittedName>
</protein>
<evidence type="ECO:0000313" key="2">
    <source>
        <dbReference type="Proteomes" id="UP000492820"/>
    </source>
</evidence>
<organism evidence="1">
    <name type="scientific">Echinococcus granulosus</name>
    <name type="common">Hydatid tapeworm</name>
    <dbReference type="NCBI Taxonomy" id="6210"/>
    <lineage>
        <taxon>Eukaryota</taxon>
        <taxon>Metazoa</taxon>
        <taxon>Spiralia</taxon>
        <taxon>Lophotrochozoa</taxon>
        <taxon>Platyhelminthes</taxon>
        <taxon>Cestoda</taxon>
        <taxon>Eucestoda</taxon>
        <taxon>Cyclophyllidea</taxon>
        <taxon>Taeniidae</taxon>
        <taxon>Echinococcus</taxon>
        <taxon>Echinococcus granulosus group</taxon>
    </lineage>
</organism>
<gene>
    <name evidence="1" type="ORF">EgrG_002013700</name>
</gene>
<evidence type="ECO:0000313" key="3">
    <source>
        <dbReference type="WBParaSite" id="EgrG_002013700"/>
    </source>
</evidence>
<dbReference type="WBParaSite" id="EgrG_002013700">
    <property type="protein sequence ID" value="EgrG_002013700"/>
    <property type="gene ID" value="EgrG_002013700"/>
</dbReference>
<reference evidence="1 2" key="1">
    <citation type="journal article" date="2013" name="Nature">
        <title>The genomes of four tapeworm species reveal adaptations to parasitism.</title>
        <authorList>
            <person name="Tsai I.J."/>
            <person name="Zarowiecki M."/>
            <person name="Holroyd N."/>
            <person name="Garciarrubio A."/>
            <person name="Sanchez-Flores A."/>
            <person name="Brooks K.L."/>
            <person name="Tracey A."/>
            <person name="Bobes R.J."/>
            <person name="Fragoso G."/>
            <person name="Sciutto E."/>
            <person name="Aslett M."/>
            <person name="Beasley H."/>
            <person name="Bennett H.M."/>
            <person name="Cai J."/>
            <person name="Camicia F."/>
            <person name="Clark R."/>
            <person name="Cucher M."/>
            <person name="De Silva N."/>
            <person name="Day T.A."/>
            <person name="Deplazes P."/>
            <person name="Estrada K."/>
            <person name="Fernandez C."/>
            <person name="Holland P.W."/>
            <person name="Hou J."/>
            <person name="Hu S."/>
            <person name="Huckvale T."/>
            <person name="Hung S.S."/>
            <person name="Kamenetzky L."/>
            <person name="Keane J.A."/>
            <person name="Kiss F."/>
            <person name="Koziol U."/>
            <person name="Lambert O."/>
            <person name="Liu K."/>
            <person name="Luo X."/>
            <person name="Luo Y."/>
            <person name="Macchiaroli N."/>
            <person name="Nichol S."/>
            <person name="Paps J."/>
            <person name="Parkinson J."/>
            <person name="Pouchkina-Stantcheva N."/>
            <person name="Riddiford N."/>
            <person name="Rosenzvit M."/>
            <person name="Salinas G."/>
            <person name="Wasmuth J.D."/>
            <person name="Zamanian M."/>
            <person name="Zheng Y."/>
            <person name="Cai X."/>
            <person name="Soberon X."/>
            <person name="Olson P.D."/>
            <person name="Laclette J.P."/>
            <person name="Brehm K."/>
            <person name="Berriman M."/>
            <person name="Garciarrubio A."/>
            <person name="Bobes R.J."/>
            <person name="Fragoso G."/>
            <person name="Sanchez-Flores A."/>
            <person name="Estrada K."/>
            <person name="Cevallos M.A."/>
            <person name="Morett E."/>
            <person name="Gonzalez V."/>
            <person name="Portillo T."/>
            <person name="Ochoa-Leyva A."/>
            <person name="Jose M.V."/>
            <person name="Sciutto E."/>
            <person name="Landa A."/>
            <person name="Jimenez L."/>
            <person name="Valdes V."/>
            <person name="Carrero J.C."/>
            <person name="Larralde C."/>
            <person name="Morales-Montor J."/>
            <person name="Limon-Lason J."/>
            <person name="Soberon X."/>
            <person name="Laclette J.P."/>
        </authorList>
    </citation>
    <scope>NUCLEOTIDE SEQUENCE [LARGE SCALE GENOMIC DNA]</scope>
</reference>
<reference evidence="3" key="3">
    <citation type="submission" date="2020-10" db="UniProtKB">
        <authorList>
            <consortium name="WormBaseParasite"/>
        </authorList>
    </citation>
    <scope>IDENTIFICATION</scope>
</reference>
<dbReference type="EMBL" id="LK028576">
    <property type="protein sequence ID" value="CDS15144.1"/>
    <property type="molecule type" value="Genomic_DNA"/>
</dbReference>